<keyword evidence="8" id="KW-1185">Reference proteome</keyword>
<evidence type="ECO:0000313" key="8">
    <source>
        <dbReference type="Proteomes" id="UP000032336"/>
    </source>
</evidence>
<dbReference type="PANTHER" id="PTHR35798">
    <property type="entry name" value="CELL DIVISION PROTEIN SEPF"/>
    <property type="match status" value="1"/>
</dbReference>
<sequence>MPGLKRALAWLGITEDDEMDGEVTDLESTAPPSYERREQSPRVQVVSGGGSSVAEQLREDPQEHRAAVLRPFNPQPERAKIHLVLPTKYADVQEIGDRMKSDQPVIINLEGVDRDLRRRIIDFSSGLTYALGGKVKEISTSVYLLSPARVEVADEEMFRMRQRTVAKGVGLHGS</sequence>
<evidence type="ECO:0000256" key="5">
    <source>
        <dbReference type="HAMAP-Rule" id="MF_01197"/>
    </source>
</evidence>
<reference evidence="7 8" key="1">
    <citation type="submission" date="2015-01" db="EMBL/GenBank/DDBJ databases">
        <title>Draft genome of the acidophilic iron oxidizer Ferrimicrobium acidiphilum strain T23.</title>
        <authorList>
            <person name="Poehlein A."/>
            <person name="Eisen S."/>
            <person name="Schloemann M."/>
            <person name="Johnson B.D."/>
            <person name="Daniel R."/>
            <person name="Muehling M."/>
        </authorList>
    </citation>
    <scope>NUCLEOTIDE SEQUENCE [LARGE SCALE GENOMIC DNA]</scope>
    <source>
        <strain evidence="7 8">T23</strain>
    </source>
</reference>
<dbReference type="GO" id="GO:0005737">
    <property type="term" value="C:cytoplasm"/>
    <property type="evidence" value="ECO:0007669"/>
    <property type="project" value="UniProtKB-SubCell"/>
</dbReference>
<comment type="caution">
    <text evidence="7">The sequence shown here is derived from an EMBL/GenBank/DDBJ whole genome shotgun (WGS) entry which is preliminary data.</text>
</comment>
<keyword evidence="3 5" id="KW-0131">Cell cycle</keyword>
<name>A0A0D8FWK0_9ACTN</name>
<dbReference type="Proteomes" id="UP000032336">
    <property type="component" value="Unassembled WGS sequence"/>
</dbReference>
<dbReference type="AlphaFoldDB" id="A0A0D8FWK0"/>
<evidence type="ECO:0000256" key="4">
    <source>
        <dbReference type="ARBA" id="ARBA00044936"/>
    </source>
</evidence>
<accession>A0A0D8FWK0</accession>
<evidence type="ECO:0000256" key="3">
    <source>
        <dbReference type="ARBA" id="ARBA00023306"/>
    </source>
</evidence>
<evidence type="ECO:0000256" key="6">
    <source>
        <dbReference type="SAM" id="MobiDB-lite"/>
    </source>
</evidence>
<dbReference type="Pfam" id="PF04472">
    <property type="entry name" value="SepF"/>
    <property type="match status" value="1"/>
</dbReference>
<dbReference type="STRING" id="1121877.FEAC_15660"/>
<gene>
    <name evidence="5 7" type="primary">sepF</name>
    <name evidence="7" type="ORF">FEAC_15660</name>
</gene>
<dbReference type="Gene3D" id="3.30.110.150">
    <property type="entry name" value="SepF-like protein"/>
    <property type="match status" value="1"/>
</dbReference>
<proteinExistence type="inferred from homology"/>
<dbReference type="InterPro" id="IPR007561">
    <property type="entry name" value="Cell_div_SepF/SepF-rel"/>
</dbReference>
<comment type="subcellular location">
    <subcellularLocation>
        <location evidence="5">Cytoplasm</location>
    </subcellularLocation>
    <text evidence="5">Localizes to the division site, in a FtsZ-dependent manner.</text>
</comment>
<dbReference type="OrthoDB" id="3731101at2"/>
<dbReference type="GeneID" id="78372747"/>
<dbReference type="PANTHER" id="PTHR35798:SF1">
    <property type="entry name" value="CELL DIVISION PROTEIN SEPF"/>
    <property type="match status" value="1"/>
</dbReference>
<keyword evidence="2 5" id="KW-0717">Septation</keyword>
<protein>
    <recommendedName>
        <fullName evidence="5">Cell division protein SepF</fullName>
    </recommendedName>
</protein>
<feature type="region of interest" description="Disordered" evidence="6">
    <location>
        <begin position="17"/>
        <end position="53"/>
    </location>
</feature>
<dbReference type="HAMAP" id="MF_01197">
    <property type="entry name" value="SepF"/>
    <property type="match status" value="1"/>
</dbReference>
<organism evidence="7 8">
    <name type="scientific">Ferrimicrobium acidiphilum DSM 19497</name>
    <dbReference type="NCBI Taxonomy" id="1121877"/>
    <lineage>
        <taxon>Bacteria</taxon>
        <taxon>Bacillati</taxon>
        <taxon>Actinomycetota</taxon>
        <taxon>Acidimicrobiia</taxon>
        <taxon>Acidimicrobiales</taxon>
        <taxon>Acidimicrobiaceae</taxon>
        <taxon>Ferrimicrobium</taxon>
    </lineage>
</organism>
<evidence type="ECO:0000256" key="2">
    <source>
        <dbReference type="ARBA" id="ARBA00023210"/>
    </source>
</evidence>
<dbReference type="eggNOG" id="COG1799">
    <property type="taxonomic scope" value="Bacteria"/>
</dbReference>
<dbReference type="GO" id="GO:0043093">
    <property type="term" value="P:FtsZ-dependent cytokinesis"/>
    <property type="evidence" value="ECO:0007669"/>
    <property type="project" value="UniProtKB-UniRule"/>
</dbReference>
<dbReference type="InterPro" id="IPR038594">
    <property type="entry name" value="SepF-like_sf"/>
</dbReference>
<keyword evidence="1 5" id="KW-0132">Cell division</keyword>
<evidence type="ECO:0000313" key="7">
    <source>
        <dbReference type="EMBL" id="KJE76637.1"/>
    </source>
</evidence>
<comment type="similarity">
    <text evidence="5">Belongs to the SepF family.</text>
</comment>
<dbReference type="EMBL" id="JXUW01000013">
    <property type="protein sequence ID" value="KJE76637.1"/>
    <property type="molecule type" value="Genomic_DNA"/>
</dbReference>
<comment type="function">
    <text evidence="4 5">Cell division protein that is part of the divisome complex and is recruited early to the Z-ring. Probably stimulates Z-ring formation, perhaps through the cross-linking of FtsZ protofilaments. Its function overlaps with FtsA.</text>
</comment>
<dbReference type="RefSeq" id="WP_052565991.1">
    <property type="nucleotide sequence ID" value="NZ_JQKF01000014.1"/>
</dbReference>
<keyword evidence="5" id="KW-0963">Cytoplasm</keyword>
<dbReference type="InterPro" id="IPR023052">
    <property type="entry name" value="Cell_div_SepF"/>
</dbReference>
<evidence type="ECO:0000256" key="1">
    <source>
        <dbReference type="ARBA" id="ARBA00022618"/>
    </source>
</evidence>
<comment type="subunit">
    <text evidence="5">Homodimer. Interacts with FtsZ.</text>
</comment>
<dbReference type="GO" id="GO:0000917">
    <property type="term" value="P:division septum assembly"/>
    <property type="evidence" value="ECO:0007669"/>
    <property type="project" value="UniProtKB-KW"/>
</dbReference>